<dbReference type="KEGG" id="mnu:NCTC10166_00687"/>
<keyword evidence="8" id="KW-1185">Reference proteome</keyword>
<keyword evidence="3" id="KW-0238">DNA-binding</keyword>
<keyword evidence="1" id="KW-0540">Nuclease</keyword>
<evidence type="ECO:0000313" key="7">
    <source>
        <dbReference type="EMBL" id="VEU59705.1"/>
    </source>
</evidence>
<keyword evidence="2 7" id="KW-0378">Hydrolase</keyword>
<dbReference type="InterPro" id="IPR002421">
    <property type="entry name" value="5-3_exonuclease"/>
</dbReference>
<dbReference type="SUPFAM" id="SSF47807">
    <property type="entry name" value="5' to 3' exonuclease, C-terminal subdomain"/>
    <property type="match status" value="1"/>
</dbReference>
<proteinExistence type="predicted"/>
<dbReference type="Gene3D" id="3.40.50.1010">
    <property type="entry name" value="5'-nuclease"/>
    <property type="match status" value="1"/>
</dbReference>
<name>A0A449A620_9BACT</name>
<dbReference type="OrthoDB" id="9806424at2"/>
<dbReference type="InterPro" id="IPR036279">
    <property type="entry name" value="5-3_exonuclease_C_sf"/>
</dbReference>
<dbReference type="GO" id="GO:0033567">
    <property type="term" value="P:DNA replication, Okazaki fragment processing"/>
    <property type="evidence" value="ECO:0007669"/>
    <property type="project" value="InterPro"/>
</dbReference>
<dbReference type="GO" id="GO:0008409">
    <property type="term" value="F:5'-3' exonuclease activity"/>
    <property type="evidence" value="ECO:0007669"/>
    <property type="project" value="InterPro"/>
</dbReference>
<dbReference type="PANTHER" id="PTHR42646">
    <property type="entry name" value="FLAP ENDONUCLEASE XNI"/>
    <property type="match status" value="1"/>
</dbReference>
<dbReference type="CDD" id="cd09859">
    <property type="entry name" value="PIN_53EXO"/>
    <property type="match status" value="1"/>
</dbReference>
<evidence type="ECO:0000256" key="2">
    <source>
        <dbReference type="ARBA" id="ARBA00022801"/>
    </source>
</evidence>
<dbReference type="Pfam" id="PF02739">
    <property type="entry name" value="5_3_exonuc_N"/>
    <property type="match status" value="1"/>
</dbReference>
<dbReference type="InterPro" id="IPR020045">
    <property type="entry name" value="DNA_polI_H3TH"/>
</dbReference>
<evidence type="ECO:0000256" key="5">
    <source>
        <dbReference type="ARBA" id="ARBA00050026"/>
    </source>
</evidence>
<dbReference type="GO" id="GO:0017108">
    <property type="term" value="F:5'-flap endonuclease activity"/>
    <property type="evidence" value="ECO:0007669"/>
    <property type="project" value="InterPro"/>
</dbReference>
<dbReference type="GO" id="GO:0003677">
    <property type="term" value="F:DNA binding"/>
    <property type="evidence" value="ECO:0007669"/>
    <property type="project" value="UniProtKB-KW"/>
</dbReference>
<evidence type="ECO:0000256" key="3">
    <source>
        <dbReference type="ARBA" id="ARBA00023125"/>
    </source>
</evidence>
<dbReference type="AlphaFoldDB" id="A0A449A620"/>
<organism evidence="7 8">
    <name type="scientific">Mesomycoplasma neurolyticum</name>
    <dbReference type="NCBI Taxonomy" id="2120"/>
    <lineage>
        <taxon>Bacteria</taxon>
        <taxon>Bacillati</taxon>
        <taxon>Mycoplasmatota</taxon>
        <taxon>Mycoplasmoidales</taxon>
        <taxon>Metamycoplasmataceae</taxon>
        <taxon>Mesomycoplasma</taxon>
    </lineage>
</organism>
<dbReference type="PANTHER" id="PTHR42646:SF2">
    <property type="entry name" value="5'-3' EXONUCLEASE FAMILY PROTEIN"/>
    <property type="match status" value="1"/>
</dbReference>
<dbReference type="RefSeq" id="WP_129720076.1">
    <property type="nucleotide sequence ID" value="NZ_LR214951.1"/>
</dbReference>
<dbReference type="InterPro" id="IPR038969">
    <property type="entry name" value="FEN"/>
</dbReference>
<sequence length="296" mass="34212">MKNRILLIDANLLLFKSFYASSGTKYTLMKSDSGIPTYAINTFFYSLFNVIEIMNPTHIYLAFDSKEKTYRHNLNSDYKANRKSPPEELLIQFDWIKKILKKLQIVYENIPHFEADDLIATFSNKLKDNNEIIVWSDDKDLLQLVSENVSILCKVKNNFLLKNIENFEKLENLKPTQIVDFKAIAGDNSDNLKGVVGIGEITAKKLLLQYQTLDNIYASLDKLSASIQNKFIESKKNAYLCKKITELLFNAPSKHNLNSIKLNISFSDDAQKILSYLNLKKLIFRIRKFIDDSNNR</sequence>
<dbReference type="SUPFAM" id="SSF88723">
    <property type="entry name" value="PIN domain-like"/>
    <property type="match status" value="1"/>
</dbReference>
<dbReference type="Pfam" id="PF01367">
    <property type="entry name" value="5_3_exonuc"/>
    <property type="match status" value="1"/>
</dbReference>
<dbReference type="EMBL" id="LR214951">
    <property type="protein sequence ID" value="VEU59705.1"/>
    <property type="molecule type" value="Genomic_DNA"/>
</dbReference>
<evidence type="ECO:0000256" key="1">
    <source>
        <dbReference type="ARBA" id="ARBA00022722"/>
    </source>
</evidence>
<protein>
    <recommendedName>
        <fullName evidence="5">5'-3' exonuclease</fullName>
    </recommendedName>
</protein>
<evidence type="ECO:0000259" key="6">
    <source>
        <dbReference type="SMART" id="SM00475"/>
    </source>
</evidence>
<accession>A0A449A620</accession>
<dbReference type="FunFam" id="1.10.150.20:FF:000003">
    <property type="entry name" value="DNA polymerase I"/>
    <property type="match status" value="1"/>
</dbReference>
<evidence type="ECO:0000256" key="4">
    <source>
        <dbReference type="ARBA" id="ARBA00049957"/>
    </source>
</evidence>
<dbReference type="CDD" id="cd09898">
    <property type="entry name" value="H3TH_53EXO"/>
    <property type="match status" value="1"/>
</dbReference>
<gene>
    <name evidence="7" type="primary">ypcP</name>
    <name evidence="7" type="ORF">NCTC10166_00687</name>
</gene>
<comment type="function">
    <text evidence="4">5'-3' exonuclease acting preferentially on double-stranded DNA.</text>
</comment>
<dbReference type="Gene3D" id="1.10.150.20">
    <property type="entry name" value="5' to 3' exonuclease, C-terminal subdomain"/>
    <property type="match status" value="1"/>
</dbReference>
<dbReference type="SMART" id="SM00475">
    <property type="entry name" value="53EXOc"/>
    <property type="match status" value="1"/>
</dbReference>
<dbReference type="InterPro" id="IPR020046">
    <property type="entry name" value="5-3_exonucl_a-hlix_arch_N"/>
</dbReference>
<evidence type="ECO:0000313" key="8">
    <source>
        <dbReference type="Proteomes" id="UP000289440"/>
    </source>
</evidence>
<dbReference type="Proteomes" id="UP000289440">
    <property type="component" value="Chromosome"/>
</dbReference>
<dbReference type="InterPro" id="IPR008918">
    <property type="entry name" value="HhH2"/>
</dbReference>
<dbReference type="SMART" id="SM00279">
    <property type="entry name" value="HhH2"/>
    <property type="match status" value="1"/>
</dbReference>
<feature type="domain" description="5'-3' exonuclease" evidence="6">
    <location>
        <begin position="1"/>
        <end position="272"/>
    </location>
</feature>
<dbReference type="InterPro" id="IPR029060">
    <property type="entry name" value="PIN-like_dom_sf"/>
</dbReference>
<reference evidence="7 8" key="1">
    <citation type="submission" date="2019-01" db="EMBL/GenBank/DDBJ databases">
        <authorList>
            <consortium name="Pathogen Informatics"/>
        </authorList>
    </citation>
    <scope>NUCLEOTIDE SEQUENCE [LARGE SCALE GENOMIC DNA]</scope>
    <source>
        <strain evidence="7 8">NCTC10166</strain>
    </source>
</reference>